<name>N6TRG0_DENPD</name>
<feature type="non-terminal residue" evidence="1">
    <location>
        <position position="174"/>
    </location>
</feature>
<dbReference type="PANTHER" id="PTHR37984">
    <property type="entry name" value="PROTEIN CBG26694"/>
    <property type="match status" value="1"/>
</dbReference>
<reference evidence="1" key="1">
    <citation type="journal article" date="2013" name="Genome Biol.">
        <title>Draft genome of the mountain pine beetle, Dendroctonus ponderosae Hopkins, a major forest pest.</title>
        <authorList>
            <person name="Keeling C.I."/>
            <person name="Yuen M.M."/>
            <person name="Liao N.Y."/>
            <person name="Docking T.R."/>
            <person name="Chan S.K."/>
            <person name="Taylor G.A."/>
            <person name="Palmquist D.L."/>
            <person name="Jackman S.D."/>
            <person name="Nguyen A."/>
            <person name="Li M."/>
            <person name="Henderson H."/>
            <person name="Janes J.K."/>
            <person name="Zhao Y."/>
            <person name="Pandoh P."/>
            <person name="Moore R."/>
            <person name="Sperling F.A."/>
            <person name="Huber D.P."/>
            <person name="Birol I."/>
            <person name="Jones S.J."/>
            <person name="Bohlmann J."/>
        </authorList>
    </citation>
    <scope>NUCLEOTIDE SEQUENCE</scope>
</reference>
<protein>
    <submittedName>
        <fullName evidence="1">Uncharacterized protein</fullName>
    </submittedName>
</protein>
<dbReference type="SUPFAM" id="SSF56672">
    <property type="entry name" value="DNA/RNA polymerases"/>
    <property type="match status" value="1"/>
</dbReference>
<dbReference type="Gene3D" id="3.30.70.270">
    <property type="match status" value="1"/>
</dbReference>
<dbReference type="InterPro" id="IPR050951">
    <property type="entry name" value="Retrovirus_Pol_polyprotein"/>
</dbReference>
<sequence length="174" mass="20486">MKDMDSAEWVHPLVIVRKSNGTLRICLDPKDLNRSLKRHYFKLPTLDELTEDLAGATYFSTLDCTQGFLQIPLDRESSKICTFSTIFGRYSHLGIRKTIERANLSFYWPGMNKQIQDMVMVCNTCQTYQNTQTREPMIPHEIVKRPWHKVACDLFHLYGEQYLLVVDYYSKFFE</sequence>
<proteinExistence type="predicted"/>
<dbReference type="OMA" id="WHRIYAD"/>
<dbReference type="InterPro" id="IPR041588">
    <property type="entry name" value="Integrase_H2C2"/>
</dbReference>
<dbReference type="Gene3D" id="3.10.10.10">
    <property type="entry name" value="HIV Type 1 Reverse Transcriptase, subunit A, domain 1"/>
    <property type="match status" value="1"/>
</dbReference>
<dbReference type="GO" id="GO:0071897">
    <property type="term" value="P:DNA biosynthetic process"/>
    <property type="evidence" value="ECO:0007669"/>
    <property type="project" value="UniProtKB-ARBA"/>
</dbReference>
<gene>
    <name evidence="1" type="ORF">YQE_02941</name>
</gene>
<dbReference type="InterPro" id="IPR043128">
    <property type="entry name" value="Rev_trsase/Diguanyl_cyclase"/>
</dbReference>
<dbReference type="AlphaFoldDB" id="N6TRG0"/>
<dbReference type="PANTHER" id="PTHR37984:SF7">
    <property type="entry name" value="INTEGRASE CATALYTIC DOMAIN-CONTAINING PROTEIN"/>
    <property type="match status" value="1"/>
</dbReference>
<dbReference type="OrthoDB" id="6773340at2759"/>
<dbReference type="Pfam" id="PF17921">
    <property type="entry name" value="Integrase_H2C2"/>
    <property type="match status" value="1"/>
</dbReference>
<dbReference type="HOGENOM" id="CLU_1543855_0_0_1"/>
<accession>N6TRG0</accession>
<evidence type="ECO:0000313" key="1">
    <source>
        <dbReference type="EMBL" id="ENN80638.1"/>
    </source>
</evidence>
<organism evidence="1">
    <name type="scientific">Dendroctonus ponderosae</name>
    <name type="common">Mountain pine beetle</name>
    <dbReference type="NCBI Taxonomy" id="77166"/>
    <lineage>
        <taxon>Eukaryota</taxon>
        <taxon>Metazoa</taxon>
        <taxon>Ecdysozoa</taxon>
        <taxon>Arthropoda</taxon>
        <taxon>Hexapoda</taxon>
        <taxon>Insecta</taxon>
        <taxon>Pterygota</taxon>
        <taxon>Neoptera</taxon>
        <taxon>Endopterygota</taxon>
        <taxon>Coleoptera</taxon>
        <taxon>Polyphaga</taxon>
        <taxon>Cucujiformia</taxon>
        <taxon>Curculionidae</taxon>
        <taxon>Scolytinae</taxon>
        <taxon>Dendroctonus</taxon>
    </lineage>
</organism>
<dbReference type="InterPro" id="IPR043502">
    <property type="entry name" value="DNA/RNA_pol_sf"/>
</dbReference>
<feature type="non-terminal residue" evidence="1">
    <location>
        <position position="1"/>
    </location>
</feature>
<dbReference type="EMBL" id="KB740443">
    <property type="protein sequence ID" value="ENN80638.1"/>
    <property type="molecule type" value="Genomic_DNA"/>
</dbReference>